<name>A0A0N5D4U5_THECL</name>
<evidence type="ECO:0000256" key="1">
    <source>
        <dbReference type="SAM" id="Coils"/>
    </source>
</evidence>
<gene>
    <name evidence="2" type="ORF">TCLT_LOCUS7994</name>
</gene>
<accession>A0A0N5D4U5</accession>
<reference evidence="4" key="1">
    <citation type="submission" date="2017-02" db="UniProtKB">
        <authorList>
            <consortium name="WormBaseParasite"/>
        </authorList>
    </citation>
    <scope>IDENTIFICATION</scope>
</reference>
<protein>
    <submittedName>
        <fullName evidence="4">Girdin</fullName>
    </submittedName>
</protein>
<reference evidence="2 3" key="2">
    <citation type="submission" date="2018-11" db="EMBL/GenBank/DDBJ databases">
        <authorList>
            <consortium name="Pathogen Informatics"/>
        </authorList>
    </citation>
    <scope>NUCLEOTIDE SEQUENCE [LARGE SCALE GENOMIC DNA]</scope>
</reference>
<evidence type="ECO:0000313" key="3">
    <source>
        <dbReference type="Proteomes" id="UP000276776"/>
    </source>
</evidence>
<dbReference type="OrthoDB" id="5877991at2759"/>
<evidence type="ECO:0000313" key="4">
    <source>
        <dbReference type="WBParaSite" id="TCLT_0000800501-mRNA-1"/>
    </source>
</evidence>
<dbReference type="STRING" id="103827.A0A0N5D4U5"/>
<keyword evidence="1" id="KW-0175">Coiled coil</keyword>
<feature type="coiled-coil region" evidence="1">
    <location>
        <begin position="198"/>
        <end position="257"/>
    </location>
</feature>
<dbReference type="Proteomes" id="UP000276776">
    <property type="component" value="Unassembled WGS sequence"/>
</dbReference>
<evidence type="ECO:0000313" key="2">
    <source>
        <dbReference type="EMBL" id="VDN05507.1"/>
    </source>
</evidence>
<organism evidence="4">
    <name type="scientific">Thelazia callipaeda</name>
    <name type="common">Oriental eyeworm</name>
    <name type="synonym">Parasitic nematode</name>
    <dbReference type="NCBI Taxonomy" id="103827"/>
    <lineage>
        <taxon>Eukaryota</taxon>
        <taxon>Metazoa</taxon>
        <taxon>Ecdysozoa</taxon>
        <taxon>Nematoda</taxon>
        <taxon>Chromadorea</taxon>
        <taxon>Rhabditida</taxon>
        <taxon>Spirurina</taxon>
        <taxon>Spiruromorpha</taxon>
        <taxon>Thelazioidea</taxon>
        <taxon>Thelaziidae</taxon>
        <taxon>Thelazia</taxon>
    </lineage>
</organism>
<dbReference type="AlphaFoldDB" id="A0A0N5D4U5"/>
<proteinExistence type="predicted"/>
<dbReference type="WBParaSite" id="TCLT_0000800501-mRNA-1">
    <property type="protein sequence ID" value="TCLT_0000800501-mRNA-1"/>
    <property type="gene ID" value="TCLT_0000800501"/>
</dbReference>
<keyword evidence="3" id="KW-1185">Reference proteome</keyword>
<dbReference type="EMBL" id="UYYF01004568">
    <property type="protein sequence ID" value="VDN05507.1"/>
    <property type="molecule type" value="Genomic_DNA"/>
</dbReference>
<feature type="coiled-coil region" evidence="1">
    <location>
        <begin position="293"/>
        <end position="337"/>
    </location>
</feature>
<sequence>NISAVDVLNQDEENPVVSITFASETAEDFVNTRKSDTSVTGSQITDVGFYGDIRDIKDESSISTSFAEESVFSQREQEEMTSSIIPVLNEMETETEVTASTASGNSKNLTLSSLKKKVTLKWHSKLDDLSSPRELADYIRDRTEVFSFIINENFCETSTFCENCYAMRMDMEMLSEKFERLTHTTGRKVNGEKTELCVDDLQNSLNEKESEISLLVASVLKLTKENEQLIEENEFAKKDAENRKLIFEESLNKSNEEIIMLKQKLFNSEVSLAALKEEKSKPCTEDISLVKKYQTTEHMEQELEKAHRMLEDNAIKIKELENERQKDAEERKELLAKFEQALINLDVARSSRVEAIERGHTSAICSLEAKIAELSSKIDESNHRREEELLKQKSFLTETLNSLLAQIKNDVKDKYNSDWDLEDIESSLTYFEKALDIISHGASQFELLVQVVAERRMAAEGHLKQVDIQRYL</sequence>